<accession>A0A9J7BMB0</accession>
<dbReference type="NCBIfam" id="NF038403">
    <property type="entry name" value="perm_prefix_1"/>
    <property type="match status" value="1"/>
</dbReference>
<dbReference type="KEGG" id="orp:MOP44_24080"/>
<evidence type="ECO:0000256" key="6">
    <source>
        <dbReference type="ARBA" id="ARBA00038076"/>
    </source>
</evidence>
<keyword evidence="3 7" id="KW-0812">Transmembrane</keyword>
<proteinExistence type="inferred from homology"/>
<dbReference type="PANTHER" id="PTHR30572:SF4">
    <property type="entry name" value="ABC TRANSPORTER PERMEASE YTRF"/>
    <property type="match status" value="1"/>
</dbReference>
<feature type="transmembrane region" description="Helical" evidence="7">
    <location>
        <begin position="501"/>
        <end position="522"/>
    </location>
</feature>
<feature type="domain" description="MacB-like periplasmic core" evidence="9">
    <location>
        <begin position="512"/>
        <end position="726"/>
    </location>
</feature>
<gene>
    <name evidence="10" type="ORF">MOP44_24080</name>
</gene>
<evidence type="ECO:0000256" key="3">
    <source>
        <dbReference type="ARBA" id="ARBA00022692"/>
    </source>
</evidence>
<dbReference type="InterPro" id="IPR017800">
    <property type="entry name" value="ADOP"/>
</dbReference>
<evidence type="ECO:0000256" key="5">
    <source>
        <dbReference type="ARBA" id="ARBA00023136"/>
    </source>
</evidence>
<evidence type="ECO:0000256" key="1">
    <source>
        <dbReference type="ARBA" id="ARBA00004651"/>
    </source>
</evidence>
<feature type="transmembrane region" description="Helical" evidence="7">
    <location>
        <begin position="452"/>
        <end position="475"/>
    </location>
</feature>
<evidence type="ECO:0000259" key="9">
    <source>
        <dbReference type="Pfam" id="PF12704"/>
    </source>
</evidence>
<feature type="transmembrane region" description="Helical" evidence="7">
    <location>
        <begin position="397"/>
        <end position="418"/>
    </location>
</feature>
<dbReference type="RefSeq" id="WP_260792968.1">
    <property type="nucleotide sequence ID" value="NZ_CP093313.1"/>
</dbReference>
<dbReference type="InterPro" id="IPR003838">
    <property type="entry name" value="ABC3_permease_C"/>
</dbReference>
<feature type="domain" description="ABC3 transporter permease C-terminal" evidence="8">
    <location>
        <begin position="771"/>
        <end position="883"/>
    </location>
</feature>
<sequence length="890" mass="96804">MRVFDNSLWDAMRARWSALRHRSAMRRELGEELHAHIQHRADDLERGGMSRVEAERQARVEFGGFEHYREESHSAQGWHWAEALLRDVRFGLRVLMKSPSFTAAAVITLALGIGANTALFTLVRGILLRPLPVRAGHRLVVVWDSNPGVGLSRVGPSGQDYLDWKEQGLHSFEDLFLFEHGTGTVTGNGDPEQLAGLRVTTNFGDFFGIVPVVGRTFLPEEKSARHTLAVLSYRYWKRKYQGNAAVCGQSMTLNGENYTIIGVLPASFDEMFPVDVVVPFDDGWVRRADSDLGVLGRLRPGVTVSQASAEMNQTMARVVRQRPERKGFGTVMVLLESVRMEYIRPALLVLQCAVAFILILACANVANLMLSRGTSRRQEIAVRISLGATRKQIVRQFLVESSLLAMLGGMLGLGLAWVSMHLWARYGPAQIPVPNAAYEVTLPAVHLGGSEVVFALVVSLATGILFGLIAPLRLFTGNTQDALKNGGRGTIGAVRGRGTRAVLVVVEGALALVLVVGASLMIKSFSRLLAVNPGFDANRLLTLRIKLSADAAGSAYRDPAKRAAAFHDFLEQVRGVPGVESAAFTEIVPLSQDDMDRGPFVIEEKPMGDVKPSADYRDISPGYFETMRIPLLQGRSLTEEDDAQHPRVVVIDQTLAREYFGTENPIGKHVVLPYGSRVPRMVVGVVGAVHDSSLSGASEATIYFPYMQGPNQTMSMVVRTAQPEDVVLPGIRNAILSVDRNQPVFEERPMAEIMGNVTSAPRMAFILLDVLALVALVLAAVGIYGVTSYHVGQRTQEVGVRLTFGATPEGILRMLVRQATTLTLAGVGAGLVCALLMTRLMSSLLYGVSSTDPVIFVGGAALVTLVATIACYLPARRAVRVEPLAALRSE</sequence>
<keyword evidence="2" id="KW-1003">Cell membrane</keyword>
<dbReference type="InterPro" id="IPR047928">
    <property type="entry name" value="Perm_prefix_1"/>
</dbReference>
<dbReference type="Proteomes" id="UP001059380">
    <property type="component" value="Chromosome"/>
</dbReference>
<feature type="transmembrane region" description="Helical" evidence="7">
    <location>
        <begin position="346"/>
        <end position="370"/>
    </location>
</feature>
<keyword evidence="11" id="KW-1185">Reference proteome</keyword>
<organism evidence="10 11">
    <name type="scientific">Occallatibacter riparius</name>
    <dbReference type="NCBI Taxonomy" id="1002689"/>
    <lineage>
        <taxon>Bacteria</taxon>
        <taxon>Pseudomonadati</taxon>
        <taxon>Acidobacteriota</taxon>
        <taxon>Terriglobia</taxon>
        <taxon>Terriglobales</taxon>
        <taxon>Acidobacteriaceae</taxon>
        <taxon>Occallatibacter</taxon>
    </lineage>
</organism>
<keyword evidence="4 7" id="KW-1133">Transmembrane helix</keyword>
<evidence type="ECO:0000256" key="4">
    <source>
        <dbReference type="ARBA" id="ARBA00022989"/>
    </source>
</evidence>
<dbReference type="InterPro" id="IPR025857">
    <property type="entry name" value="MacB_PCD"/>
</dbReference>
<comment type="similarity">
    <text evidence="6">Belongs to the ABC-4 integral membrane protein family.</text>
</comment>
<evidence type="ECO:0000313" key="11">
    <source>
        <dbReference type="Proteomes" id="UP001059380"/>
    </source>
</evidence>
<feature type="domain" description="MacB-like periplasmic core" evidence="9">
    <location>
        <begin position="102"/>
        <end position="313"/>
    </location>
</feature>
<reference evidence="10" key="1">
    <citation type="submission" date="2021-04" db="EMBL/GenBank/DDBJ databases">
        <title>Phylogenetic analysis of Acidobacteriaceae.</title>
        <authorList>
            <person name="Qiu L."/>
            <person name="Zhang Q."/>
        </authorList>
    </citation>
    <scope>NUCLEOTIDE SEQUENCE</scope>
    <source>
        <strain evidence="10">DSM 25168</strain>
    </source>
</reference>
<feature type="transmembrane region" description="Helical" evidence="7">
    <location>
        <begin position="101"/>
        <end position="123"/>
    </location>
</feature>
<evidence type="ECO:0000256" key="2">
    <source>
        <dbReference type="ARBA" id="ARBA00022475"/>
    </source>
</evidence>
<feature type="transmembrane region" description="Helical" evidence="7">
    <location>
        <begin position="854"/>
        <end position="873"/>
    </location>
</feature>
<dbReference type="InterPro" id="IPR050250">
    <property type="entry name" value="Macrolide_Exporter_MacB"/>
</dbReference>
<dbReference type="AlphaFoldDB" id="A0A9J7BMB0"/>
<dbReference type="PANTHER" id="PTHR30572">
    <property type="entry name" value="MEMBRANE COMPONENT OF TRANSPORTER-RELATED"/>
    <property type="match status" value="1"/>
</dbReference>
<dbReference type="Pfam" id="PF12704">
    <property type="entry name" value="MacB_PCD"/>
    <property type="match status" value="2"/>
</dbReference>
<feature type="transmembrane region" description="Helical" evidence="7">
    <location>
        <begin position="822"/>
        <end position="842"/>
    </location>
</feature>
<evidence type="ECO:0000259" key="8">
    <source>
        <dbReference type="Pfam" id="PF02687"/>
    </source>
</evidence>
<protein>
    <submittedName>
        <fullName evidence="10">ABC transporter permease</fullName>
    </submittedName>
</protein>
<dbReference type="NCBIfam" id="TIGR03434">
    <property type="entry name" value="ADOP"/>
    <property type="match status" value="1"/>
</dbReference>
<name>A0A9J7BMB0_9BACT</name>
<feature type="domain" description="ABC3 transporter permease C-terminal" evidence="8">
    <location>
        <begin position="353"/>
        <end position="476"/>
    </location>
</feature>
<evidence type="ECO:0000256" key="7">
    <source>
        <dbReference type="SAM" id="Phobius"/>
    </source>
</evidence>
<dbReference type="Pfam" id="PF02687">
    <property type="entry name" value="FtsX"/>
    <property type="match status" value="2"/>
</dbReference>
<evidence type="ECO:0000313" key="10">
    <source>
        <dbReference type="EMBL" id="UWZ83633.1"/>
    </source>
</evidence>
<feature type="transmembrane region" description="Helical" evidence="7">
    <location>
        <begin position="763"/>
        <end position="786"/>
    </location>
</feature>
<dbReference type="GO" id="GO:0022857">
    <property type="term" value="F:transmembrane transporter activity"/>
    <property type="evidence" value="ECO:0007669"/>
    <property type="project" value="TreeGrafter"/>
</dbReference>
<dbReference type="GO" id="GO:0005886">
    <property type="term" value="C:plasma membrane"/>
    <property type="evidence" value="ECO:0007669"/>
    <property type="project" value="UniProtKB-SubCell"/>
</dbReference>
<comment type="subcellular location">
    <subcellularLocation>
        <location evidence="1">Cell membrane</location>
        <topology evidence="1">Multi-pass membrane protein</topology>
    </subcellularLocation>
</comment>
<dbReference type="EMBL" id="CP093313">
    <property type="protein sequence ID" value="UWZ83633.1"/>
    <property type="molecule type" value="Genomic_DNA"/>
</dbReference>
<keyword evidence="5 7" id="KW-0472">Membrane</keyword>